<reference evidence="1" key="1">
    <citation type="submission" date="2021-06" db="EMBL/GenBank/DDBJ databases">
        <authorList>
            <person name="Kallberg Y."/>
            <person name="Tangrot J."/>
            <person name="Rosling A."/>
        </authorList>
    </citation>
    <scope>NUCLEOTIDE SEQUENCE</scope>
    <source>
        <strain evidence="1">MA461A</strain>
    </source>
</reference>
<feature type="non-terminal residue" evidence="1">
    <location>
        <position position="51"/>
    </location>
</feature>
<proteinExistence type="predicted"/>
<dbReference type="Proteomes" id="UP000789920">
    <property type="component" value="Unassembled WGS sequence"/>
</dbReference>
<dbReference type="EMBL" id="CAJVQC010107005">
    <property type="protein sequence ID" value="CAG8833609.1"/>
    <property type="molecule type" value="Genomic_DNA"/>
</dbReference>
<keyword evidence="2" id="KW-1185">Reference proteome</keyword>
<evidence type="ECO:0000313" key="2">
    <source>
        <dbReference type="Proteomes" id="UP000789920"/>
    </source>
</evidence>
<protein>
    <submittedName>
        <fullName evidence="1">5110_t:CDS:1</fullName>
    </submittedName>
</protein>
<comment type="caution">
    <text evidence="1">The sequence shown here is derived from an EMBL/GenBank/DDBJ whole genome shotgun (WGS) entry which is preliminary data.</text>
</comment>
<sequence>KQSGAGGNSQLNFSEIAIQEINTQFSSFNIEEDSTNKKSKFSDDSDASEND</sequence>
<evidence type="ECO:0000313" key="1">
    <source>
        <dbReference type="EMBL" id="CAG8833609.1"/>
    </source>
</evidence>
<feature type="non-terminal residue" evidence="1">
    <location>
        <position position="1"/>
    </location>
</feature>
<name>A0ACA9SAH7_9GLOM</name>
<accession>A0ACA9SAH7</accession>
<organism evidence="1 2">
    <name type="scientific">Racocetra persica</name>
    <dbReference type="NCBI Taxonomy" id="160502"/>
    <lineage>
        <taxon>Eukaryota</taxon>
        <taxon>Fungi</taxon>
        <taxon>Fungi incertae sedis</taxon>
        <taxon>Mucoromycota</taxon>
        <taxon>Glomeromycotina</taxon>
        <taxon>Glomeromycetes</taxon>
        <taxon>Diversisporales</taxon>
        <taxon>Gigasporaceae</taxon>
        <taxon>Racocetra</taxon>
    </lineage>
</organism>
<gene>
    <name evidence="1" type="ORF">RPERSI_LOCUS28888</name>
</gene>